<dbReference type="Gene3D" id="3.40.50.150">
    <property type="entry name" value="Vaccinia Virus protein VP39"/>
    <property type="match status" value="1"/>
</dbReference>
<evidence type="ECO:0000313" key="3">
    <source>
        <dbReference type="Proteomes" id="UP000243876"/>
    </source>
</evidence>
<organism evidence="2 3">
    <name type="scientific">Sporidiobolus salmonicolor</name>
    <name type="common">Yeast-like fungus</name>
    <name type="synonym">Sporobolomyces salmonicolor</name>
    <dbReference type="NCBI Taxonomy" id="5005"/>
    <lineage>
        <taxon>Eukaryota</taxon>
        <taxon>Fungi</taxon>
        <taxon>Dikarya</taxon>
        <taxon>Basidiomycota</taxon>
        <taxon>Pucciniomycotina</taxon>
        <taxon>Microbotryomycetes</taxon>
        <taxon>Sporidiobolales</taxon>
        <taxon>Sporidiobolaceae</taxon>
        <taxon>Sporobolomyces</taxon>
    </lineage>
</organism>
<protein>
    <submittedName>
        <fullName evidence="2">SPOSA6832_01969-mRNA-1:cds</fullName>
    </submittedName>
</protein>
<feature type="compositionally biased region" description="Low complexity" evidence="1">
    <location>
        <begin position="87"/>
        <end position="110"/>
    </location>
</feature>
<reference evidence="3" key="1">
    <citation type="submission" date="2015-02" db="EMBL/GenBank/DDBJ databases">
        <authorList>
            <person name="Gon?alves P."/>
        </authorList>
    </citation>
    <scope>NUCLEOTIDE SEQUENCE [LARGE SCALE GENOMIC DNA]</scope>
</reference>
<dbReference type="SUPFAM" id="SSF53335">
    <property type="entry name" value="S-adenosyl-L-methionine-dependent methyltransferases"/>
    <property type="match status" value="1"/>
</dbReference>
<dbReference type="AlphaFoldDB" id="A0A0D6EL54"/>
<feature type="compositionally biased region" description="Pro residues" evidence="1">
    <location>
        <begin position="119"/>
        <end position="128"/>
    </location>
</feature>
<dbReference type="InterPro" id="IPR029063">
    <property type="entry name" value="SAM-dependent_MTases_sf"/>
</dbReference>
<gene>
    <name evidence="2" type="primary">SPOSA6832_01969</name>
</gene>
<dbReference type="EMBL" id="CENE01000006">
    <property type="protein sequence ID" value="CEQ40355.1"/>
    <property type="molecule type" value="Genomic_DNA"/>
</dbReference>
<evidence type="ECO:0000313" key="2">
    <source>
        <dbReference type="EMBL" id="CEQ40355.1"/>
    </source>
</evidence>
<name>A0A0D6EL54_SPOSA</name>
<sequence length="300" mass="32655">MVNGNLSHSMRENYQLGVENYYKIVQESCQWVFQLLAGSYRNPHFPGLKRLMDTYVAKEKPTSIKVLDLAAGSGEATEALLSWKASRWPSSPSSGSSTTPTPPVSTALPSQPASRAPTPSAPIAPRPFMPPRAVVRPVRATVLSSIPEPSLSITAADPFTSPAYRARTGLPCLELSFAQVAAGALPPPGGASAPPAEDVVELYDLVIVSFALHLVESPSELWALLAALGKRARWLCVTAPHKKPDIKSTWGWRRWDPSAAWRPAEGRGNVGGVEGDGFEIVLDRVRLRLWRSEENWQEVE</sequence>
<feature type="region of interest" description="Disordered" evidence="1">
    <location>
        <begin position="87"/>
        <end position="128"/>
    </location>
</feature>
<feature type="non-terminal residue" evidence="2">
    <location>
        <position position="1"/>
    </location>
</feature>
<dbReference type="OrthoDB" id="66144at2759"/>
<evidence type="ECO:0000256" key="1">
    <source>
        <dbReference type="SAM" id="MobiDB-lite"/>
    </source>
</evidence>
<proteinExistence type="predicted"/>
<keyword evidence="3" id="KW-1185">Reference proteome</keyword>
<dbReference type="Proteomes" id="UP000243876">
    <property type="component" value="Unassembled WGS sequence"/>
</dbReference>
<accession>A0A0D6EL54</accession>